<protein>
    <submittedName>
        <fullName evidence="5">Glycosyltransferase</fullName>
        <ecNumber evidence="5">2.4.-.-</ecNumber>
    </submittedName>
</protein>
<proteinExistence type="inferred from homology"/>
<dbReference type="PANTHER" id="PTHR43179:SF12">
    <property type="entry name" value="GALACTOFURANOSYLTRANSFERASE GLFT2"/>
    <property type="match status" value="1"/>
</dbReference>
<dbReference type="GO" id="GO:0016757">
    <property type="term" value="F:glycosyltransferase activity"/>
    <property type="evidence" value="ECO:0007669"/>
    <property type="project" value="UniProtKB-KW"/>
</dbReference>
<evidence type="ECO:0000259" key="4">
    <source>
        <dbReference type="Pfam" id="PF00535"/>
    </source>
</evidence>
<organism evidence="5 6">
    <name type="scientific">Pedobacter rhodius</name>
    <dbReference type="NCBI Taxonomy" id="3004098"/>
    <lineage>
        <taxon>Bacteria</taxon>
        <taxon>Pseudomonadati</taxon>
        <taxon>Bacteroidota</taxon>
        <taxon>Sphingobacteriia</taxon>
        <taxon>Sphingobacteriales</taxon>
        <taxon>Sphingobacteriaceae</taxon>
        <taxon>Pedobacter</taxon>
    </lineage>
</organism>
<evidence type="ECO:0000256" key="1">
    <source>
        <dbReference type="ARBA" id="ARBA00006739"/>
    </source>
</evidence>
<reference evidence="5" key="1">
    <citation type="submission" date="2022-12" db="EMBL/GenBank/DDBJ databases">
        <title>Genome sequence of SJ11.</title>
        <authorList>
            <person name="Woo H."/>
        </authorList>
    </citation>
    <scope>NUCLEOTIDE SEQUENCE</scope>
    <source>
        <strain evidence="5">SJ11</strain>
    </source>
</reference>
<comment type="similarity">
    <text evidence="1">Belongs to the glycosyltransferase 2 family.</text>
</comment>
<name>A0ABT4KS99_9SPHI</name>
<dbReference type="InterPro" id="IPR001173">
    <property type="entry name" value="Glyco_trans_2-like"/>
</dbReference>
<comment type="caution">
    <text evidence="5">The sequence shown here is derived from an EMBL/GenBank/DDBJ whole genome shotgun (WGS) entry which is preliminary data.</text>
</comment>
<evidence type="ECO:0000256" key="3">
    <source>
        <dbReference type="ARBA" id="ARBA00022679"/>
    </source>
</evidence>
<dbReference type="EMBL" id="JAPWGL010000001">
    <property type="protein sequence ID" value="MCZ4221802.1"/>
    <property type="molecule type" value="Genomic_DNA"/>
</dbReference>
<accession>A0ABT4KS99</accession>
<dbReference type="InterPro" id="IPR029044">
    <property type="entry name" value="Nucleotide-diphossugar_trans"/>
</dbReference>
<dbReference type="SUPFAM" id="SSF53448">
    <property type="entry name" value="Nucleotide-diphospho-sugar transferases"/>
    <property type="match status" value="1"/>
</dbReference>
<feature type="domain" description="Glycosyltransferase 2-like" evidence="4">
    <location>
        <begin position="12"/>
        <end position="119"/>
    </location>
</feature>
<evidence type="ECO:0000313" key="6">
    <source>
        <dbReference type="Proteomes" id="UP001144341"/>
    </source>
</evidence>
<gene>
    <name evidence="5" type="ORF">O0931_00675</name>
</gene>
<dbReference type="Gene3D" id="3.90.550.10">
    <property type="entry name" value="Spore Coat Polysaccharide Biosynthesis Protein SpsA, Chain A"/>
    <property type="match status" value="1"/>
</dbReference>
<dbReference type="Pfam" id="PF00535">
    <property type="entry name" value="Glycos_transf_2"/>
    <property type="match status" value="1"/>
</dbReference>
<dbReference type="EC" id="2.4.-.-" evidence="5"/>
<keyword evidence="6" id="KW-1185">Reference proteome</keyword>
<evidence type="ECO:0000313" key="5">
    <source>
        <dbReference type="EMBL" id="MCZ4221802.1"/>
    </source>
</evidence>
<dbReference type="RefSeq" id="WP_269413639.1">
    <property type="nucleotide sequence ID" value="NZ_JAPWGL010000001.1"/>
</dbReference>
<keyword evidence="3 5" id="KW-0808">Transferase</keyword>
<evidence type="ECO:0000256" key="2">
    <source>
        <dbReference type="ARBA" id="ARBA00022676"/>
    </source>
</evidence>
<sequence length="254" mass="30011">MINIDIIILSYTKNEKLKQFTEQTINTLLRSEDPEQIKFNILVIESNREIEPFQYKNTSTLYPKEKFGFHKFLNIGAKFSTSNLICFCNNDLIFHEGWATSLINAMNKDPELVCLCPYCPVFHGDQPYNFEEINYGFINGINFTGWCFLIKKSIINITGQFDERFKFWYADDDYRLTLKYNQLKNAMVKSAKVTHLGSKTLSSEKISANNNLVLEGFAYYKYKWIHHNFGLYLYDKLKYWLKERYLNFSKKKAA</sequence>
<dbReference type="Proteomes" id="UP001144341">
    <property type="component" value="Unassembled WGS sequence"/>
</dbReference>
<dbReference type="PANTHER" id="PTHR43179">
    <property type="entry name" value="RHAMNOSYLTRANSFERASE WBBL"/>
    <property type="match status" value="1"/>
</dbReference>
<keyword evidence="2 5" id="KW-0328">Glycosyltransferase</keyword>